<evidence type="ECO:0000313" key="7">
    <source>
        <dbReference type="EMBL" id="NIJ11331.1"/>
    </source>
</evidence>
<feature type="transmembrane region" description="Helical" evidence="6">
    <location>
        <begin position="64"/>
        <end position="91"/>
    </location>
</feature>
<sequence>MNVARPRLPLPRGLVVLVGMAALVVVVAGLRAMGDLLGPVLLALILTIAVSPLAAWLRRRGAPVLLATIAGIVAAFLVLAVLAGSLALAVAELATRLPDYSGQFDTLLRQATGLLEQLGVGQAQVEDALRQLDVGSVVGVLQDVLGQLAGIASDLLLIVLVVLFMGMDAVQFHGRLGAVAAERPDVVTALASFASGTRRFLWVTTVFGFVVAALDVVVLLVLGIPLAFVWGLLAFITNYIPNIGFVIGLLPPALLALLEGGPGPMLLVIVLYIGINFVVESVVQPKIVGDAVGISVTLSFLALVFWAWVIGPLGALLAIPLTLMAKALLIDVDPDNRWINVLITARPPSPVATAGTKQKQAGPE</sequence>
<dbReference type="PANTHER" id="PTHR21716">
    <property type="entry name" value="TRANSMEMBRANE PROTEIN"/>
    <property type="match status" value="1"/>
</dbReference>
<organism evidence="7 8">
    <name type="scientific">Saccharomonospora amisosensis</name>
    <dbReference type="NCBI Taxonomy" id="1128677"/>
    <lineage>
        <taxon>Bacteria</taxon>
        <taxon>Bacillati</taxon>
        <taxon>Actinomycetota</taxon>
        <taxon>Actinomycetes</taxon>
        <taxon>Pseudonocardiales</taxon>
        <taxon>Pseudonocardiaceae</taxon>
        <taxon>Saccharomonospora</taxon>
    </lineage>
</organism>
<evidence type="ECO:0000256" key="6">
    <source>
        <dbReference type="SAM" id="Phobius"/>
    </source>
</evidence>
<proteinExistence type="inferred from homology"/>
<feature type="transmembrane region" description="Helical" evidence="6">
    <location>
        <begin position="12"/>
        <end position="30"/>
    </location>
</feature>
<evidence type="ECO:0000256" key="3">
    <source>
        <dbReference type="ARBA" id="ARBA00022692"/>
    </source>
</evidence>
<feature type="transmembrane region" description="Helical" evidence="6">
    <location>
        <begin position="200"/>
        <end position="233"/>
    </location>
</feature>
<dbReference type="Proteomes" id="UP000545493">
    <property type="component" value="Unassembled WGS sequence"/>
</dbReference>
<evidence type="ECO:0000256" key="4">
    <source>
        <dbReference type="ARBA" id="ARBA00022989"/>
    </source>
</evidence>
<gene>
    <name evidence="7" type="ORF">FHU38_001675</name>
</gene>
<accession>A0A7X5UNK1</accession>
<dbReference type="GO" id="GO:0016020">
    <property type="term" value="C:membrane"/>
    <property type="evidence" value="ECO:0007669"/>
    <property type="project" value="UniProtKB-SubCell"/>
</dbReference>
<evidence type="ECO:0000313" key="8">
    <source>
        <dbReference type="Proteomes" id="UP000545493"/>
    </source>
</evidence>
<dbReference type="InterPro" id="IPR002549">
    <property type="entry name" value="AI-2E-like"/>
</dbReference>
<feature type="transmembrane region" description="Helical" evidence="6">
    <location>
        <begin position="296"/>
        <end position="319"/>
    </location>
</feature>
<dbReference type="GO" id="GO:0055085">
    <property type="term" value="P:transmembrane transport"/>
    <property type="evidence" value="ECO:0007669"/>
    <property type="project" value="TreeGrafter"/>
</dbReference>
<feature type="transmembrane region" description="Helical" evidence="6">
    <location>
        <begin position="36"/>
        <end position="57"/>
    </location>
</feature>
<dbReference type="RefSeq" id="WP_313886699.1">
    <property type="nucleotide sequence ID" value="NZ_JAAOYM010000001.1"/>
</dbReference>
<comment type="similarity">
    <text evidence="2">Belongs to the autoinducer-2 exporter (AI-2E) (TC 2.A.86) family.</text>
</comment>
<comment type="caution">
    <text evidence="7">The sequence shown here is derived from an EMBL/GenBank/DDBJ whole genome shotgun (WGS) entry which is preliminary data.</text>
</comment>
<evidence type="ECO:0000256" key="1">
    <source>
        <dbReference type="ARBA" id="ARBA00004141"/>
    </source>
</evidence>
<dbReference type="PANTHER" id="PTHR21716:SF64">
    <property type="entry name" value="AI-2 TRANSPORT PROTEIN TQSA"/>
    <property type="match status" value="1"/>
</dbReference>
<dbReference type="AlphaFoldDB" id="A0A7X5UNK1"/>
<keyword evidence="3 6" id="KW-0812">Transmembrane</keyword>
<dbReference type="EMBL" id="JAAOYM010000001">
    <property type="protein sequence ID" value="NIJ11331.1"/>
    <property type="molecule type" value="Genomic_DNA"/>
</dbReference>
<evidence type="ECO:0000256" key="5">
    <source>
        <dbReference type="ARBA" id="ARBA00023136"/>
    </source>
</evidence>
<evidence type="ECO:0000256" key="2">
    <source>
        <dbReference type="ARBA" id="ARBA00009773"/>
    </source>
</evidence>
<dbReference type="Pfam" id="PF01594">
    <property type="entry name" value="AI-2E_transport"/>
    <property type="match status" value="1"/>
</dbReference>
<feature type="transmembrane region" description="Helical" evidence="6">
    <location>
        <begin position="239"/>
        <end position="258"/>
    </location>
</feature>
<keyword evidence="5 6" id="KW-0472">Membrane</keyword>
<keyword evidence="8" id="KW-1185">Reference proteome</keyword>
<name>A0A7X5UNK1_9PSEU</name>
<protein>
    <submittedName>
        <fullName evidence="7">Putative PurR-regulated permease PerM</fullName>
    </submittedName>
</protein>
<keyword evidence="4 6" id="KW-1133">Transmembrane helix</keyword>
<reference evidence="7 8" key="1">
    <citation type="submission" date="2020-03" db="EMBL/GenBank/DDBJ databases">
        <title>Sequencing the genomes of 1000 actinobacteria strains.</title>
        <authorList>
            <person name="Klenk H.-P."/>
        </authorList>
    </citation>
    <scope>NUCLEOTIDE SEQUENCE [LARGE SCALE GENOMIC DNA]</scope>
    <source>
        <strain evidence="7 8">DSM 45685</strain>
    </source>
</reference>
<comment type="subcellular location">
    <subcellularLocation>
        <location evidence="1">Membrane</location>
        <topology evidence="1">Multi-pass membrane protein</topology>
    </subcellularLocation>
</comment>
<feature type="transmembrane region" description="Helical" evidence="6">
    <location>
        <begin position="144"/>
        <end position="165"/>
    </location>
</feature>
<feature type="transmembrane region" description="Helical" evidence="6">
    <location>
        <begin position="265"/>
        <end position="284"/>
    </location>
</feature>